<proteinExistence type="predicted"/>
<sequence>MAREKRGRWWGKESRGGGGAKRSHNLCKYSRDQIFIFGLMCFPPPPSHHPISTAFARRNAVFFQSERSISSFAYKSSVPEEARSKSCRKASFQAGLQHPATPTATTADCVHQKPAVGMERHGKIIPANRNIKLGP</sequence>
<evidence type="ECO:0000256" key="1">
    <source>
        <dbReference type="SAM" id="MobiDB-lite"/>
    </source>
</evidence>
<reference evidence="3" key="2">
    <citation type="submission" date="2020-05" db="UniProtKB">
        <authorList>
            <consortium name="EnsemblMetazoa"/>
        </authorList>
    </citation>
    <scope>IDENTIFICATION</scope>
</reference>
<dbReference type="VEuPathDB" id="VectorBase:ASIC009193"/>
<reference evidence="2 4" key="1">
    <citation type="journal article" date="2014" name="BMC Genomics">
        <title>Genome sequence of Anopheles sinensis provides insight into genetics basis of mosquito competence for malaria parasites.</title>
        <authorList>
            <person name="Zhou D."/>
            <person name="Zhang D."/>
            <person name="Ding G."/>
            <person name="Shi L."/>
            <person name="Hou Q."/>
            <person name="Ye Y."/>
            <person name="Xu Y."/>
            <person name="Zhou H."/>
            <person name="Xiong C."/>
            <person name="Li S."/>
            <person name="Yu J."/>
            <person name="Hong S."/>
            <person name="Yu X."/>
            <person name="Zou P."/>
            <person name="Chen C."/>
            <person name="Chang X."/>
            <person name="Wang W."/>
            <person name="Lv Y."/>
            <person name="Sun Y."/>
            <person name="Ma L."/>
            <person name="Shen B."/>
            <person name="Zhu C."/>
        </authorList>
    </citation>
    <scope>NUCLEOTIDE SEQUENCE [LARGE SCALE GENOMIC DNA]</scope>
</reference>
<name>A0A084VUE6_ANOSI</name>
<feature type="region of interest" description="Disordered" evidence="1">
    <location>
        <begin position="1"/>
        <end position="23"/>
    </location>
</feature>
<dbReference type="EMBL" id="KE525103">
    <property type="protein sequence ID" value="KFB41590.1"/>
    <property type="molecule type" value="Genomic_DNA"/>
</dbReference>
<dbReference type="EMBL" id="ATLV01016730">
    <property type="status" value="NOT_ANNOTATED_CDS"/>
    <property type="molecule type" value="Genomic_DNA"/>
</dbReference>
<feature type="region of interest" description="Disordered" evidence="1">
    <location>
        <begin position="86"/>
        <end position="107"/>
    </location>
</feature>
<accession>A0A084VUE6</accession>
<dbReference type="EnsemblMetazoa" id="ASIC009193-RA">
    <property type="protein sequence ID" value="ASIC009193-PA"/>
    <property type="gene ID" value="ASIC009193"/>
</dbReference>
<dbReference type="Proteomes" id="UP000030765">
    <property type="component" value="Unassembled WGS sequence"/>
</dbReference>
<organism evidence="2">
    <name type="scientific">Anopheles sinensis</name>
    <name type="common">Mosquito</name>
    <dbReference type="NCBI Taxonomy" id="74873"/>
    <lineage>
        <taxon>Eukaryota</taxon>
        <taxon>Metazoa</taxon>
        <taxon>Ecdysozoa</taxon>
        <taxon>Arthropoda</taxon>
        <taxon>Hexapoda</taxon>
        <taxon>Insecta</taxon>
        <taxon>Pterygota</taxon>
        <taxon>Neoptera</taxon>
        <taxon>Endopterygota</taxon>
        <taxon>Diptera</taxon>
        <taxon>Nematocera</taxon>
        <taxon>Culicoidea</taxon>
        <taxon>Culicidae</taxon>
        <taxon>Anophelinae</taxon>
        <taxon>Anopheles</taxon>
    </lineage>
</organism>
<evidence type="ECO:0000313" key="2">
    <source>
        <dbReference type="EMBL" id="KFB41590.1"/>
    </source>
</evidence>
<gene>
    <name evidence="2" type="ORF">ZHAS_00009193</name>
</gene>
<evidence type="ECO:0000313" key="3">
    <source>
        <dbReference type="EnsemblMetazoa" id="ASIC009193-PA"/>
    </source>
</evidence>
<dbReference type="AlphaFoldDB" id="A0A084VUE6"/>
<protein>
    <submittedName>
        <fullName evidence="2 3">Uncharacterized protein</fullName>
    </submittedName>
</protein>
<evidence type="ECO:0000313" key="4">
    <source>
        <dbReference type="Proteomes" id="UP000030765"/>
    </source>
</evidence>
<keyword evidence="4" id="KW-1185">Reference proteome</keyword>